<dbReference type="PROSITE" id="PS51257">
    <property type="entry name" value="PROKAR_LIPOPROTEIN"/>
    <property type="match status" value="1"/>
</dbReference>
<name>A0A517ZE29_9PLAN</name>
<evidence type="ECO:0000313" key="5">
    <source>
        <dbReference type="EMBL" id="QDU40700.1"/>
    </source>
</evidence>
<feature type="signal peptide" evidence="3">
    <location>
        <begin position="1"/>
        <end position="26"/>
    </location>
</feature>
<feature type="chain" id="PRO_5022184690" evidence="3">
    <location>
        <begin position="27"/>
        <end position="543"/>
    </location>
</feature>
<dbReference type="KEGG" id="mri:Mal4_50580"/>
<dbReference type="PANTHER" id="PTHR42693">
    <property type="entry name" value="ARYLSULFATASE FAMILY MEMBER"/>
    <property type="match status" value="1"/>
</dbReference>
<dbReference type="SUPFAM" id="SSF53649">
    <property type="entry name" value="Alkaline phosphatase-like"/>
    <property type="match status" value="1"/>
</dbReference>
<dbReference type="EC" id="3.1.6.6" evidence="5"/>
<dbReference type="InterPro" id="IPR000917">
    <property type="entry name" value="Sulfatase_N"/>
</dbReference>
<dbReference type="GO" id="GO:0004065">
    <property type="term" value="F:arylsulfatase activity"/>
    <property type="evidence" value="ECO:0007669"/>
    <property type="project" value="TreeGrafter"/>
</dbReference>
<dbReference type="Pfam" id="PF00884">
    <property type="entry name" value="Sulfatase"/>
    <property type="match status" value="1"/>
</dbReference>
<dbReference type="EMBL" id="CP036275">
    <property type="protein sequence ID" value="QDU40700.1"/>
    <property type="molecule type" value="Genomic_DNA"/>
</dbReference>
<feature type="domain" description="Sulfatase N-terminal" evidence="4">
    <location>
        <begin position="30"/>
        <end position="313"/>
    </location>
</feature>
<dbReference type="PANTHER" id="PTHR42693:SF53">
    <property type="entry name" value="ENDO-4-O-SULFATASE"/>
    <property type="match status" value="1"/>
</dbReference>
<accession>A0A517ZE29</accession>
<evidence type="ECO:0000256" key="3">
    <source>
        <dbReference type="SAM" id="SignalP"/>
    </source>
</evidence>
<proteinExistence type="inferred from homology"/>
<evidence type="ECO:0000256" key="2">
    <source>
        <dbReference type="ARBA" id="ARBA00022801"/>
    </source>
</evidence>
<dbReference type="Proteomes" id="UP000320496">
    <property type="component" value="Chromosome"/>
</dbReference>
<protein>
    <submittedName>
        <fullName evidence="5">Choline-sulfatase</fullName>
        <ecNumber evidence="5">3.1.6.6</ecNumber>
    </submittedName>
</protein>
<gene>
    <name evidence="5" type="primary">betC_20</name>
    <name evidence="5" type="ORF">Mal4_50580</name>
</gene>
<comment type="similarity">
    <text evidence="1">Belongs to the sulfatase family.</text>
</comment>
<evidence type="ECO:0000259" key="4">
    <source>
        <dbReference type="Pfam" id="PF00884"/>
    </source>
</evidence>
<dbReference type="Gene3D" id="3.40.720.10">
    <property type="entry name" value="Alkaline Phosphatase, subunit A"/>
    <property type="match status" value="1"/>
</dbReference>
<keyword evidence="6" id="KW-1185">Reference proteome</keyword>
<organism evidence="5 6">
    <name type="scientific">Maioricimonas rarisocia</name>
    <dbReference type="NCBI Taxonomy" id="2528026"/>
    <lineage>
        <taxon>Bacteria</taxon>
        <taxon>Pseudomonadati</taxon>
        <taxon>Planctomycetota</taxon>
        <taxon>Planctomycetia</taxon>
        <taxon>Planctomycetales</taxon>
        <taxon>Planctomycetaceae</taxon>
        <taxon>Maioricimonas</taxon>
    </lineage>
</organism>
<dbReference type="CDD" id="cd16027">
    <property type="entry name" value="SGSH"/>
    <property type="match status" value="1"/>
</dbReference>
<dbReference type="InterPro" id="IPR017850">
    <property type="entry name" value="Alkaline_phosphatase_core_sf"/>
</dbReference>
<keyword evidence="2 5" id="KW-0378">Hydrolase</keyword>
<keyword evidence="3" id="KW-0732">Signal</keyword>
<evidence type="ECO:0000256" key="1">
    <source>
        <dbReference type="ARBA" id="ARBA00008779"/>
    </source>
</evidence>
<dbReference type="GO" id="GO:0047753">
    <property type="term" value="F:choline-sulfatase activity"/>
    <property type="evidence" value="ECO:0007669"/>
    <property type="project" value="UniProtKB-EC"/>
</dbReference>
<reference evidence="5 6" key="1">
    <citation type="submission" date="2019-02" db="EMBL/GenBank/DDBJ databases">
        <title>Deep-cultivation of Planctomycetes and their phenomic and genomic characterization uncovers novel biology.</title>
        <authorList>
            <person name="Wiegand S."/>
            <person name="Jogler M."/>
            <person name="Boedeker C."/>
            <person name="Pinto D."/>
            <person name="Vollmers J."/>
            <person name="Rivas-Marin E."/>
            <person name="Kohn T."/>
            <person name="Peeters S.H."/>
            <person name="Heuer A."/>
            <person name="Rast P."/>
            <person name="Oberbeckmann S."/>
            <person name="Bunk B."/>
            <person name="Jeske O."/>
            <person name="Meyerdierks A."/>
            <person name="Storesund J.E."/>
            <person name="Kallscheuer N."/>
            <person name="Luecker S."/>
            <person name="Lage O.M."/>
            <person name="Pohl T."/>
            <person name="Merkel B.J."/>
            <person name="Hornburger P."/>
            <person name="Mueller R.-W."/>
            <person name="Bruemmer F."/>
            <person name="Labrenz M."/>
            <person name="Spormann A.M."/>
            <person name="Op den Camp H."/>
            <person name="Overmann J."/>
            <person name="Amann R."/>
            <person name="Jetten M.S.M."/>
            <person name="Mascher T."/>
            <person name="Medema M.H."/>
            <person name="Devos D.P."/>
            <person name="Kaster A.-K."/>
            <person name="Ovreas L."/>
            <person name="Rohde M."/>
            <person name="Galperin M.Y."/>
            <person name="Jogler C."/>
        </authorList>
    </citation>
    <scope>NUCLEOTIDE SEQUENCE [LARGE SCALE GENOMIC DNA]</scope>
    <source>
        <strain evidence="5 6">Mal4</strain>
    </source>
</reference>
<dbReference type="AlphaFoldDB" id="A0A517ZE29"/>
<evidence type="ECO:0000313" key="6">
    <source>
        <dbReference type="Proteomes" id="UP000320496"/>
    </source>
</evidence>
<sequence precursor="true">MRRHHLSACSAALVACLLWMNATASAAERPNILWVTCEDMSPRLGCYGDETVPTPNIDRLATEGVRYLRAFGTYGVCAPNRHTLIMGMYPSSTGAMAMRTWKRTSALNLITDPELLAIPTYEATPPPQAKCFTEYLRAAGYYCTNNAKTDYQFRPPITAWDESGRKAHWRNRPDPEMPFFAVFNSTVTHESKVFRQTSPRVVDPADVPVPPYYPDAPIVRRDLARHYDNIAALDEWVGEILGQLEEDGLAEDTIVFFFSDHGDGLPRMKRWVYDSGIQVPLIVRSPDLRDAGTTNGELVSFVDFAPTVLSLCGREIPDHMQGQAFLGPDRASPRQYVYACRDRMDPAPETIRAVRDERFKYVRNYRPDLPYIGFLPYRDQQEIMQEILQLREAGKLGPDQWQFTAQHKPLEELYDCQSDPHEIHNLAADPRYFDKLAELRTAHERWTEETGDLGHIPETELIRHLWPPDGEQPTTATPEIRIDGQTVTIACDSEGASIAYQTGKESRWRLYTGPLQVDPGTAVRAQAIRYGWKGSEIAKTRVP</sequence>
<dbReference type="InterPro" id="IPR050738">
    <property type="entry name" value="Sulfatase"/>
</dbReference>